<name>A0A2I2F0P8_ASPCN</name>
<dbReference type="GeneID" id="36527054"/>
<feature type="transmembrane region" description="Helical" evidence="1">
    <location>
        <begin position="81"/>
        <end position="106"/>
    </location>
</feature>
<evidence type="ECO:0000313" key="2">
    <source>
        <dbReference type="EMBL" id="PLB34199.1"/>
    </source>
</evidence>
<sequence>MHLDAYPSIYLSRKPTDYLSAYSIIMTQYRNDRHSFSFVPGDIRPFCPLVPPDITSHNTVSHSFLVQLLSCISSGKYSGILVLYLLIPLFFIVPFPLATFFGGSFLSQPTGPHNWISDWS</sequence>
<gene>
    <name evidence="2" type="ORF">BDW47DRAFT_80325</name>
</gene>
<dbReference type="RefSeq" id="XP_024668211.1">
    <property type="nucleotide sequence ID" value="XM_024819894.1"/>
</dbReference>
<keyword evidence="3" id="KW-1185">Reference proteome</keyword>
<evidence type="ECO:0000256" key="1">
    <source>
        <dbReference type="SAM" id="Phobius"/>
    </source>
</evidence>
<evidence type="ECO:0000313" key="3">
    <source>
        <dbReference type="Proteomes" id="UP000234585"/>
    </source>
</evidence>
<organism evidence="2 3">
    <name type="scientific">Aspergillus candidus</name>
    <dbReference type="NCBI Taxonomy" id="41067"/>
    <lineage>
        <taxon>Eukaryota</taxon>
        <taxon>Fungi</taxon>
        <taxon>Dikarya</taxon>
        <taxon>Ascomycota</taxon>
        <taxon>Pezizomycotina</taxon>
        <taxon>Eurotiomycetes</taxon>
        <taxon>Eurotiomycetidae</taxon>
        <taxon>Eurotiales</taxon>
        <taxon>Aspergillaceae</taxon>
        <taxon>Aspergillus</taxon>
        <taxon>Aspergillus subgen. Circumdati</taxon>
    </lineage>
</organism>
<proteinExistence type="predicted"/>
<dbReference type="Proteomes" id="UP000234585">
    <property type="component" value="Unassembled WGS sequence"/>
</dbReference>
<dbReference type="AlphaFoldDB" id="A0A2I2F0P8"/>
<keyword evidence="1" id="KW-1133">Transmembrane helix</keyword>
<keyword evidence="1" id="KW-0472">Membrane</keyword>
<protein>
    <submittedName>
        <fullName evidence="2">Uncharacterized protein</fullName>
    </submittedName>
</protein>
<dbReference type="EMBL" id="KZ559184">
    <property type="protein sequence ID" value="PLB34199.1"/>
    <property type="molecule type" value="Genomic_DNA"/>
</dbReference>
<keyword evidence="1" id="KW-0812">Transmembrane</keyword>
<accession>A0A2I2F0P8</accession>
<reference evidence="2 3" key="1">
    <citation type="submission" date="2017-12" db="EMBL/GenBank/DDBJ databases">
        <authorList>
            <consortium name="DOE Joint Genome Institute"/>
            <person name="Haridas S."/>
            <person name="Kjaerbolling I."/>
            <person name="Vesth T.C."/>
            <person name="Frisvad J.C."/>
            <person name="Nybo J.L."/>
            <person name="Theobald S."/>
            <person name="Kuo A."/>
            <person name="Bowyer P."/>
            <person name="Matsuda Y."/>
            <person name="Mondo S."/>
            <person name="Lyhne E.K."/>
            <person name="Kogle M.E."/>
            <person name="Clum A."/>
            <person name="Lipzen A."/>
            <person name="Salamov A."/>
            <person name="Ngan C.Y."/>
            <person name="Daum C."/>
            <person name="Chiniquy J."/>
            <person name="Barry K."/>
            <person name="LaButti K."/>
            <person name="Simmons B.A."/>
            <person name="Magnuson J.K."/>
            <person name="Mortensen U.H."/>
            <person name="Larsen T.O."/>
            <person name="Grigoriev I.V."/>
            <person name="Baker S.E."/>
            <person name="Andersen M.R."/>
            <person name="Nordberg H.P."/>
            <person name="Cantor M.N."/>
            <person name="Hua S.X."/>
        </authorList>
    </citation>
    <scope>NUCLEOTIDE SEQUENCE [LARGE SCALE GENOMIC DNA]</scope>
    <source>
        <strain evidence="2 3">CBS 102.13</strain>
    </source>
</reference>